<evidence type="ECO:0000256" key="2">
    <source>
        <dbReference type="ARBA" id="ARBA00022737"/>
    </source>
</evidence>
<dbReference type="PRINTS" id="PR00320">
    <property type="entry name" value="GPROTEINBRPT"/>
</dbReference>
<dbReference type="InterPro" id="IPR045182">
    <property type="entry name" value="JINGUBANG-like"/>
</dbReference>
<dbReference type="InterPro" id="IPR001680">
    <property type="entry name" value="WD40_rpt"/>
</dbReference>
<evidence type="ECO:0000256" key="4">
    <source>
        <dbReference type="SAM" id="MobiDB-lite"/>
    </source>
</evidence>
<gene>
    <name evidence="5" type="ORF">K2173_006397</name>
</gene>
<dbReference type="SMART" id="SM00320">
    <property type="entry name" value="WD40"/>
    <property type="match status" value="7"/>
</dbReference>
<feature type="repeat" description="WD" evidence="3">
    <location>
        <begin position="326"/>
        <end position="355"/>
    </location>
</feature>
<feature type="region of interest" description="Disordered" evidence="4">
    <location>
        <begin position="1"/>
        <end position="49"/>
    </location>
</feature>
<comment type="caution">
    <text evidence="5">The sequence shown here is derived from an EMBL/GenBank/DDBJ whole genome shotgun (WGS) entry which is preliminary data.</text>
</comment>
<dbReference type="AlphaFoldDB" id="A0AAV8U377"/>
<organism evidence="5 6">
    <name type="scientific">Erythroxylum novogranatense</name>
    <dbReference type="NCBI Taxonomy" id="1862640"/>
    <lineage>
        <taxon>Eukaryota</taxon>
        <taxon>Viridiplantae</taxon>
        <taxon>Streptophyta</taxon>
        <taxon>Embryophyta</taxon>
        <taxon>Tracheophyta</taxon>
        <taxon>Spermatophyta</taxon>
        <taxon>Magnoliopsida</taxon>
        <taxon>eudicotyledons</taxon>
        <taxon>Gunneridae</taxon>
        <taxon>Pentapetalae</taxon>
        <taxon>rosids</taxon>
        <taxon>fabids</taxon>
        <taxon>Malpighiales</taxon>
        <taxon>Erythroxylaceae</taxon>
        <taxon>Erythroxylum</taxon>
    </lineage>
</organism>
<dbReference type="CDD" id="cd00200">
    <property type="entry name" value="WD40"/>
    <property type="match status" value="1"/>
</dbReference>
<feature type="compositionally biased region" description="Low complexity" evidence="4">
    <location>
        <begin position="22"/>
        <end position="47"/>
    </location>
</feature>
<dbReference type="PANTHER" id="PTHR22844">
    <property type="entry name" value="F-BOX AND WD40 DOMAIN PROTEIN"/>
    <property type="match status" value="1"/>
</dbReference>
<accession>A0AAV8U377</accession>
<dbReference type="PROSITE" id="PS50082">
    <property type="entry name" value="WD_REPEATS_2"/>
    <property type="match status" value="4"/>
</dbReference>
<dbReference type="Gene3D" id="2.130.10.10">
    <property type="entry name" value="YVTN repeat-like/Quinoprotein amine dehydrogenase"/>
    <property type="match status" value="3"/>
</dbReference>
<name>A0AAV8U377_9ROSI</name>
<reference evidence="5 6" key="1">
    <citation type="submission" date="2021-09" db="EMBL/GenBank/DDBJ databases">
        <title>Genomic insights and catalytic innovation underlie evolution of tropane alkaloids biosynthesis.</title>
        <authorList>
            <person name="Wang Y.-J."/>
            <person name="Tian T."/>
            <person name="Huang J.-P."/>
            <person name="Huang S.-X."/>
        </authorList>
    </citation>
    <scope>NUCLEOTIDE SEQUENCE [LARGE SCALE GENOMIC DNA]</scope>
    <source>
        <strain evidence="5">KIB-2018</strain>
        <tissue evidence="5">Leaf</tissue>
    </source>
</reference>
<evidence type="ECO:0000313" key="5">
    <source>
        <dbReference type="EMBL" id="KAJ8773747.1"/>
    </source>
</evidence>
<proteinExistence type="predicted"/>
<dbReference type="InterPro" id="IPR015943">
    <property type="entry name" value="WD40/YVTN_repeat-like_dom_sf"/>
</dbReference>
<dbReference type="Proteomes" id="UP001159364">
    <property type="component" value="Linkage Group LG01"/>
</dbReference>
<dbReference type="Pfam" id="PF00400">
    <property type="entry name" value="WD40"/>
    <property type="match status" value="6"/>
</dbReference>
<keyword evidence="1 3" id="KW-0853">WD repeat</keyword>
<dbReference type="SUPFAM" id="SSF50978">
    <property type="entry name" value="WD40 repeat-like"/>
    <property type="match status" value="1"/>
</dbReference>
<evidence type="ECO:0000256" key="3">
    <source>
        <dbReference type="PROSITE-ProRule" id="PRU00221"/>
    </source>
</evidence>
<evidence type="ECO:0000256" key="1">
    <source>
        <dbReference type="ARBA" id="ARBA00022574"/>
    </source>
</evidence>
<feature type="repeat" description="WD" evidence="3">
    <location>
        <begin position="229"/>
        <end position="269"/>
    </location>
</feature>
<dbReference type="EMBL" id="JAIWQS010000001">
    <property type="protein sequence ID" value="KAJ8773747.1"/>
    <property type="molecule type" value="Genomic_DNA"/>
</dbReference>
<evidence type="ECO:0000313" key="6">
    <source>
        <dbReference type="Proteomes" id="UP001159364"/>
    </source>
</evidence>
<sequence>MGLLPSPSPYQSEKDEESSHPSSNHLYSDSSTSSLSSQPSLPSVPSLTAPFPHQNDQNFTIHHECVATLKDHSSYVSSLALEGKFLYSGSSYSEIRAWRPDPFDVENRTGDIVAISNGAVKSIVVSGDKIFSAHQDFKIRVWKIDTKNDQRYYKCIATLPTACDRFLRLFSEKNYVQVRRHKKCTWVHHVDTVSALTMSKDGLLLFSASWDRTFKVWRTSDFKCLESVRNAHEDAINAIDLSSEGLVYTGSADKKIKVWKKLSGEKRHSLMATMEAHKSAVNALALSPDGSVLYSGACDRSILVWKREAGVAIDAGGLRMVVAGALRGHSKAILCLAIVSDLVCSGSADNTVRIWRATKENYCCLAVLQGHTKPIKCITAAIDTNNGSDSCTSCVVYSGSLDCDIKIWKIQVSIL</sequence>
<feature type="repeat" description="WD" evidence="3">
    <location>
        <begin position="274"/>
        <end position="315"/>
    </location>
</feature>
<keyword evidence="2" id="KW-0677">Repeat</keyword>
<feature type="repeat" description="WD" evidence="3">
    <location>
        <begin position="186"/>
        <end position="227"/>
    </location>
</feature>
<dbReference type="InterPro" id="IPR020472">
    <property type="entry name" value="WD40_PAC1"/>
</dbReference>
<dbReference type="PROSITE" id="PS50294">
    <property type="entry name" value="WD_REPEATS_REGION"/>
    <property type="match status" value="4"/>
</dbReference>
<keyword evidence="6" id="KW-1185">Reference proteome</keyword>
<dbReference type="PANTHER" id="PTHR22844:SF387">
    <property type="entry name" value="F3I6.5 PROTEIN"/>
    <property type="match status" value="1"/>
</dbReference>
<protein>
    <submittedName>
        <fullName evidence="5">Uncharacterized protein</fullName>
    </submittedName>
</protein>
<dbReference type="InterPro" id="IPR036322">
    <property type="entry name" value="WD40_repeat_dom_sf"/>
</dbReference>